<name>A0AAD5BJG0_9ASCO</name>
<dbReference type="EMBL" id="JAIHNG010000031">
    <property type="protein sequence ID" value="KAI5967234.1"/>
    <property type="molecule type" value="Genomic_DNA"/>
</dbReference>
<proteinExistence type="predicted"/>
<evidence type="ECO:0000313" key="2">
    <source>
        <dbReference type="EMBL" id="KAI5967234.1"/>
    </source>
</evidence>
<protein>
    <submittedName>
        <fullName evidence="2">Uncharacterized protein</fullName>
    </submittedName>
</protein>
<dbReference type="RefSeq" id="XP_051611050.1">
    <property type="nucleotide sequence ID" value="XM_051754002.1"/>
</dbReference>
<evidence type="ECO:0000256" key="1">
    <source>
        <dbReference type="SAM" id="Coils"/>
    </source>
</evidence>
<organism evidence="2 3">
    <name type="scientific">Candida theae</name>
    <dbReference type="NCBI Taxonomy" id="1198502"/>
    <lineage>
        <taxon>Eukaryota</taxon>
        <taxon>Fungi</taxon>
        <taxon>Dikarya</taxon>
        <taxon>Ascomycota</taxon>
        <taxon>Saccharomycotina</taxon>
        <taxon>Pichiomycetes</taxon>
        <taxon>Debaryomycetaceae</taxon>
        <taxon>Candida/Lodderomyces clade</taxon>
        <taxon>Candida</taxon>
    </lineage>
</organism>
<dbReference type="Proteomes" id="UP001204833">
    <property type="component" value="Unassembled WGS sequence"/>
</dbReference>
<evidence type="ECO:0000313" key="3">
    <source>
        <dbReference type="Proteomes" id="UP001204833"/>
    </source>
</evidence>
<dbReference type="GeneID" id="76148509"/>
<feature type="coiled-coil region" evidence="1">
    <location>
        <begin position="128"/>
        <end position="155"/>
    </location>
</feature>
<reference evidence="2 3" key="1">
    <citation type="journal article" date="2022" name="DNA Res.">
        <title>Genome analysis of five recently described species of the CUG-Ser clade uncovers Candida theae as a new hybrid lineage with pathogenic potential in the Candida parapsilosis species complex.</title>
        <authorList>
            <person name="Mixao V."/>
            <person name="Del Olmo V."/>
            <person name="Hegedusova E."/>
            <person name="Saus E."/>
            <person name="Pryszcz L."/>
            <person name="Cillingova A."/>
            <person name="Nosek J."/>
            <person name="Gabaldon T."/>
        </authorList>
    </citation>
    <scope>NUCLEOTIDE SEQUENCE [LARGE SCALE GENOMIC DNA]</scope>
    <source>
        <strain evidence="2 3">CBS 12239</strain>
    </source>
</reference>
<comment type="caution">
    <text evidence="2">The sequence shown here is derived from an EMBL/GenBank/DDBJ whole genome shotgun (WGS) entry which is preliminary data.</text>
</comment>
<sequence length="409" mass="49288">MSHGYAQLFFKLKLEEDVMFNYLSCGHTISPQWVSSKPYTTLRSLKESEVTNEEDHAQENQGYIDEEERGYSMRLLQADQESYQEHLSQLNGLKIKIQQDQTKAYTRSVKRYRKNERHWIRLYHDKKKQEDMEQARQMEKERKHLEQKRQLKQTVKYFRKKVSRKIMWSKMQVRGILATRRKEFSKDKKMESQQTVLERQSTPILLQKEVDPFTNRTDPHQEYVSTWESLHRILNLEKLTSSLICRFKKPAIISTHSSPNHHPFTKGSISKLGGVLLQINYQRRLHIRWERTKCHLRFQIKLIYNVAQLLAFEYRLCKVYLVRKCPVLQDWTSRLWFAVTKFKMRINRGILSSLNETLEMHEYEDTDPTHLTTPNTDHFMQIHQAFLNFEMYKLYLLCQCRIQFTLLTI</sequence>
<keyword evidence="3" id="KW-1185">Reference proteome</keyword>
<gene>
    <name evidence="2" type="ORF">KGF57_000449</name>
</gene>
<accession>A0AAD5BJG0</accession>
<dbReference type="AlphaFoldDB" id="A0AAD5BJG0"/>
<keyword evidence="1" id="KW-0175">Coiled coil</keyword>